<reference evidence="1 2" key="1">
    <citation type="submission" date="2024-03" db="EMBL/GenBank/DDBJ databases">
        <title>Adaptation during the transition from Ophiocordyceps entomopathogen to insect associate is accompanied by gene loss and intensified selection.</title>
        <authorList>
            <person name="Ward C.M."/>
            <person name="Onetto C.A."/>
            <person name="Borneman A.R."/>
        </authorList>
    </citation>
    <scope>NUCLEOTIDE SEQUENCE [LARGE SCALE GENOMIC DNA]</scope>
    <source>
        <strain evidence="1">AWRI1</strain>
        <tissue evidence="1">Single Adult Female</tissue>
    </source>
</reference>
<sequence length="106" mass="11852">MCKNQLLCEIYEFGGTGVWASIYYKDSLPLQSDHTLCKSNCSTDANVDVWYELSGPVSIKALELVFISSDTHGRLLFHKIGGCVRTRMERPLLLSNTPGLQKSLKL</sequence>
<comment type="caution">
    <text evidence="1">The sequence shown here is derived from an EMBL/GenBank/DDBJ whole genome shotgun (WGS) entry which is preliminary data.</text>
</comment>
<dbReference type="AlphaFoldDB" id="A0AAN9TX48"/>
<dbReference type="Proteomes" id="UP001367676">
    <property type="component" value="Unassembled WGS sequence"/>
</dbReference>
<proteinExistence type="predicted"/>
<keyword evidence="2" id="KW-1185">Reference proteome</keyword>
<accession>A0AAN9TX48</accession>
<gene>
    <name evidence="1" type="ORF">V9T40_005711</name>
</gene>
<protein>
    <submittedName>
        <fullName evidence="1">Uncharacterized protein</fullName>
    </submittedName>
</protein>
<evidence type="ECO:0000313" key="1">
    <source>
        <dbReference type="EMBL" id="KAK7604525.1"/>
    </source>
</evidence>
<name>A0AAN9TX48_9HEMI</name>
<dbReference type="EMBL" id="JBBCAQ010000003">
    <property type="protein sequence ID" value="KAK7604525.1"/>
    <property type="molecule type" value="Genomic_DNA"/>
</dbReference>
<evidence type="ECO:0000313" key="2">
    <source>
        <dbReference type="Proteomes" id="UP001367676"/>
    </source>
</evidence>
<organism evidence="1 2">
    <name type="scientific">Parthenolecanium corni</name>
    <dbReference type="NCBI Taxonomy" id="536013"/>
    <lineage>
        <taxon>Eukaryota</taxon>
        <taxon>Metazoa</taxon>
        <taxon>Ecdysozoa</taxon>
        <taxon>Arthropoda</taxon>
        <taxon>Hexapoda</taxon>
        <taxon>Insecta</taxon>
        <taxon>Pterygota</taxon>
        <taxon>Neoptera</taxon>
        <taxon>Paraneoptera</taxon>
        <taxon>Hemiptera</taxon>
        <taxon>Sternorrhyncha</taxon>
        <taxon>Coccoidea</taxon>
        <taxon>Coccidae</taxon>
        <taxon>Parthenolecanium</taxon>
    </lineage>
</organism>